<accession>A0A1D1UTD3</accession>
<name>A0A1D1UTD3_RAMVA</name>
<evidence type="ECO:0000313" key="1">
    <source>
        <dbReference type="EMBL" id="GAU90507.1"/>
    </source>
</evidence>
<dbReference type="AlphaFoldDB" id="A0A1D1UTD3"/>
<proteinExistence type="predicted"/>
<sequence>MANTKIIGSLCEQYGFDVLTGIREIFWTLPENLPEEAAYQALKSALQLNRADIRYLIKHLLTAAPQILQNNHHVIVEVFELDRVVKQGFEHTLRHTFCGSRYSYFTYYNATSKKQFLYENQRILRVSKYVYVTRDESELLINDM</sequence>
<organism evidence="1 2">
    <name type="scientific">Ramazzottius varieornatus</name>
    <name type="common">Water bear</name>
    <name type="synonym">Tardigrade</name>
    <dbReference type="NCBI Taxonomy" id="947166"/>
    <lineage>
        <taxon>Eukaryota</taxon>
        <taxon>Metazoa</taxon>
        <taxon>Ecdysozoa</taxon>
        <taxon>Tardigrada</taxon>
        <taxon>Eutardigrada</taxon>
        <taxon>Parachela</taxon>
        <taxon>Hypsibioidea</taxon>
        <taxon>Ramazzottiidae</taxon>
        <taxon>Ramazzottius</taxon>
    </lineage>
</organism>
<dbReference type="EMBL" id="BDGG01000001">
    <property type="protein sequence ID" value="GAU90507.1"/>
    <property type="molecule type" value="Genomic_DNA"/>
</dbReference>
<protein>
    <submittedName>
        <fullName evidence="1">Uncharacterized protein</fullName>
    </submittedName>
</protein>
<dbReference type="Proteomes" id="UP000186922">
    <property type="component" value="Unassembled WGS sequence"/>
</dbReference>
<evidence type="ECO:0000313" key="2">
    <source>
        <dbReference type="Proteomes" id="UP000186922"/>
    </source>
</evidence>
<reference evidence="1 2" key="1">
    <citation type="journal article" date="2016" name="Nat. Commun.">
        <title>Extremotolerant tardigrade genome and improved radiotolerance of human cultured cells by tardigrade-unique protein.</title>
        <authorList>
            <person name="Hashimoto T."/>
            <person name="Horikawa D.D."/>
            <person name="Saito Y."/>
            <person name="Kuwahara H."/>
            <person name="Kozuka-Hata H."/>
            <person name="Shin-I T."/>
            <person name="Minakuchi Y."/>
            <person name="Ohishi K."/>
            <person name="Motoyama A."/>
            <person name="Aizu T."/>
            <person name="Enomoto A."/>
            <person name="Kondo K."/>
            <person name="Tanaka S."/>
            <person name="Hara Y."/>
            <person name="Koshikawa S."/>
            <person name="Sagara H."/>
            <person name="Miura T."/>
            <person name="Yokobori S."/>
            <person name="Miyagawa K."/>
            <person name="Suzuki Y."/>
            <person name="Kubo T."/>
            <person name="Oyama M."/>
            <person name="Kohara Y."/>
            <person name="Fujiyama A."/>
            <person name="Arakawa K."/>
            <person name="Katayama T."/>
            <person name="Toyoda A."/>
            <person name="Kunieda T."/>
        </authorList>
    </citation>
    <scope>NUCLEOTIDE SEQUENCE [LARGE SCALE GENOMIC DNA]</scope>
    <source>
        <strain evidence="1 2">YOKOZUNA-1</strain>
    </source>
</reference>
<gene>
    <name evidence="1" type="primary">RvY_02913-1</name>
    <name evidence="1" type="synonym">RvY_02913.1</name>
    <name evidence="1" type="ORF">RvY_02913</name>
</gene>
<comment type="caution">
    <text evidence="1">The sequence shown here is derived from an EMBL/GenBank/DDBJ whole genome shotgun (WGS) entry which is preliminary data.</text>
</comment>
<keyword evidence="2" id="KW-1185">Reference proteome</keyword>